<gene>
    <name evidence="2" type="ORF">GCM10023225_35680</name>
</gene>
<comment type="caution">
    <text evidence="2">The sequence shown here is derived from an EMBL/GenBank/DDBJ whole genome shotgun (WGS) entry which is preliminary data.</text>
</comment>
<evidence type="ECO:0000313" key="2">
    <source>
        <dbReference type="EMBL" id="GAA4664985.1"/>
    </source>
</evidence>
<evidence type="ECO:0000256" key="1">
    <source>
        <dbReference type="SAM" id="MobiDB-lite"/>
    </source>
</evidence>
<evidence type="ECO:0000313" key="3">
    <source>
        <dbReference type="Proteomes" id="UP001501195"/>
    </source>
</evidence>
<name>A0ABP8VJP3_9ACTN</name>
<accession>A0ABP8VJP3</accession>
<reference evidence="3" key="1">
    <citation type="journal article" date="2019" name="Int. J. Syst. Evol. Microbiol.">
        <title>The Global Catalogue of Microorganisms (GCM) 10K type strain sequencing project: providing services to taxonomists for standard genome sequencing and annotation.</title>
        <authorList>
            <consortium name="The Broad Institute Genomics Platform"/>
            <consortium name="The Broad Institute Genome Sequencing Center for Infectious Disease"/>
            <person name="Wu L."/>
            <person name="Ma J."/>
        </authorList>
    </citation>
    <scope>NUCLEOTIDE SEQUENCE [LARGE SCALE GENOMIC DNA]</scope>
    <source>
        <strain evidence="3">JCM 18126</strain>
    </source>
</reference>
<protein>
    <submittedName>
        <fullName evidence="2">Uncharacterized protein</fullName>
    </submittedName>
</protein>
<keyword evidence="3" id="KW-1185">Reference proteome</keyword>
<feature type="compositionally biased region" description="Acidic residues" evidence="1">
    <location>
        <begin position="40"/>
        <end position="50"/>
    </location>
</feature>
<organism evidence="2 3">
    <name type="scientific">Kineococcus glutinatus</name>
    <dbReference type="NCBI Taxonomy" id="1070872"/>
    <lineage>
        <taxon>Bacteria</taxon>
        <taxon>Bacillati</taxon>
        <taxon>Actinomycetota</taxon>
        <taxon>Actinomycetes</taxon>
        <taxon>Kineosporiales</taxon>
        <taxon>Kineosporiaceae</taxon>
        <taxon>Kineococcus</taxon>
    </lineage>
</organism>
<sequence length="50" mass="4797">MPDFSQAPAAAAVERVTPGDGEPLTAADAEAGAAGLAADPVEDEGDDAEG</sequence>
<dbReference type="EMBL" id="BAABIL010000835">
    <property type="protein sequence ID" value="GAA4664985.1"/>
    <property type="molecule type" value="Genomic_DNA"/>
</dbReference>
<dbReference type="Proteomes" id="UP001501195">
    <property type="component" value="Unassembled WGS sequence"/>
</dbReference>
<feature type="compositionally biased region" description="Low complexity" evidence="1">
    <location>
        <begin position="22"/>
        <end position="39"/>
    </location>
</feature>
<feature type="region of interest" description="Disordered" evidence="1">
    <location>
        <begin position="1"/>
        <end position="50"/>
    </location>
</feature>
<proteinExistence type="predicted"/>